<accession>A0ABT4SLM4</accession>
<keyword evidence="2" id="KW-1185">Reference proteome</keyword>
<keyword evidence="1" id="KW-0808">Transferase</keyword>
<proteinExistence type="predicted"/>
<organism evidence="1 2">
    <name type="scientific">Nonomuraea corallina</name>
    <dbReference type="NCBI Taxonomy" id="2989783"/>
    <lineage>
        <taxon>Bacteria</taxon>
        <taxon>Bacillati</taxon>
        <taxon>Actinomycetota</taxon>
        <taxon>Actinomycetes</taxon>
        <taxon>Streptosporangiales</taxon>
        <taxon>Streptosporangiaceae</taxon>
        <taxon>Nonomuraea</taxon>
    </lineage>
</organism>
<reference evidence="1" key="1">
    <citation type="submission" date="2022-11" db="EMBL/GenBank/DDBJ databases">
        <title>Nonomuraea corallina sp. nov., a new species of the genus Nonomuraea isolated from sea side sediment in Thai sea.</title>
        <authorList>
            <person name="Ngamcharungchit C."/>
            <person name="Matsumoto A."/>
            <person name="Suriyachadkun C."/>
            <person name="Panbangred W."/>
            <person name="Inahashi Y."/>
            <person name="Intra B."/>
        </authorList>
    </citation>
    <scope>NUCLEOTIDE SEQUENCE</scope>
    <source>
        <strain evidence="1">MCN248</strain>
    </source>
</reference>
<protein>
    <submittedName>
        <fullName evidence="1">Phosphopantetheinyl transferase</fullName>
    </submittedName>
</protein>
<dbReference type="SUPFAM" id="SSF56214">
    <property type="entry name" value="4'-phosphopantetheinyl transferase"/>
    <property type="match status" value="1"/>
</dbReference>
<dbReference type="Proteomes" id="UP001144036">
    <property type="component" value="Unassembled WGS sequence"/>
</dbReference>
<sequence length="148" mass="15597">MRRWGGAVVGHGGFSRPGELLGGMRLEDVYTPAERVRSAGRTLEHWAGRLAGKRAVVRLLGLPPVAHHLGQVEILPLPAPDCRAGAACLDGHPPAVRLTGDLARRAWPHRIRVSISHTATHALAVALSSDPLLEDTLAVDGGRGAGRG</sequence>
<dbReference type="GO" id="GO:0016740">
    <property type="term" value="F:transferase activity"/>
    <property type="evidence" value="ECO:0007669"/>
    <property type="project" value="UniProtKB-KW"/>
</dbReference>
<dbReference type="EMBL" id="JAPNNL010000183">
    <property type="protein sequence ID" value="MDA0637850.1"/>
    <property type="molecule type" value="Genomic_DNA"/>
</dbReference>
<gene>
    <name evidence="1" type="ORF">OUY22_30955</name>
</gene>
<comment type="caution">
    <text evidence="1">The sequence shown here is derived from an EMBL/GenBank/DDBJ whole genome shotgun (WGS) entry which is preliminary data.</text>
</comment>
<dbReference type="RefSeq" id="WP_270158763.1">
    <property type="nucleotide sequence ID" value="NZ_JAPNNL010000183.1"/>
</dbReference>
<name>A0ABT4SLM4_9ACTN</name>
<dbReference type="Gene3D" id="3.90.470.20">
    <property type="entry name" value="4'-phosphopantetheinyl transferase domain"/>
    <property type="match status" value="1"/>
</dbReference>
<evidence type="ECO:0000313" key="1">
    <source>
        <dbReference type="EMBL" id="MDA0637850.1"/>
    </source>
</evidence>
<dbReference type="InterPro" id="IPR037143">
    <property type="entry name" value="4-PPantetheinyl_Trfase_dom_sf"/>
</dbReference>
<evidence type="ECO:0000313" key="2">
    <source>
        <dbReference type="Proteomes" id="UP001144036"/>
    </source>
</evidence>